<organism evidence="1 2">
    <name type="scientific">Ructibacterium gallinarum</name>
    <dbReference type="NCBI Taxonomy" id="2779355"/>
    <lineage>
        <taxon>Bacteria</taxon>
        <taxon>Bacillati</taxon>
        <taxon>Bacillota</taxon>
        <taxon>Clostridia</taxon>
        <taxon>Eubacteriales</taxon>
        <taxon>Oscillospiraceae</taxon>
        <taxon>Ructibacterium</taxon>
    </lineage>
</organism>
<accession>A0A9D5M5A9</accession>
<dbReference type="Proteomes" id="UP000806542">
    <property type="component" value="Unassembled WGS sequence"/>
</dbReference>
<dbReference type="RefSeq" id="WP_226393421.1">
    <property type="nucleotide sequence ID" value="NZ_JADCKB010000025.1"/>
</dbReference>
<evidence type="ECO:0000313" key="2">
    <source>
        <dbReference type="Proteomes" id="UP000806542"/>
    </source>
</evidence>
<keyword evidence="2" id="KW-1185">Reference proteome</keyword>
<comment type="caution">
    <text evidence="1">The sequence shown here is derived from an EMBL/GenBank/DDBJ whole genome shotgun (WGS) entry which is preliminary data.</text>
</comment>
<gene>
    <name evidence="1" type="ORF">INF28_10455</name>
</gene>
<protein>
    <submittedName>
        <fullName evidence="1">Uncharacterized protein</fullName>
    </submittedName>
</protein>
<dbReference type="AlphaFoldDB" id="A0A9D5M5A9"/>
<dbReference type="EMBL" id="JADCKB010000025">
    <property type="protein sequence ID" value="MBE5040880.1"/>
    <property type="molecule type" value="Genomic_DNA"/>
</dbReference>
<evidence type="ECO:0000313" key="1">
    <source>
        <dbReference type="EMBL" id="MBE5040880.1"/>
    </source>
</evidence>
<reference evidence="1" key="1">
    <citation type="submission" date="2020-10" db="EMBL/GenBank/DDBJ databases">
        <title>ChiBAC.</title>
        <authorList>
            <person name="Zenner C."/>
            <person name="Hitch T.C.A."/>
            <person name="Clavel T."/>
        </authorList>
    </citation>
    <scope>NUCLEOTIDE SEQUENCE</scope>
    <source>
        <strain evidence="1">DSM 107454</strain>
    </source>
</reference>
<name>A0A9D5M5A9_9FIRM</name>
<sequence length="67" mass="7758">MQKVSRVRFGELEHIAPIRFKPISKNELSDKNPEIVDRMKYRVTGRGMTIALPLECDEEILGLQRTC</sequence>
<proteinExistence type="predicted"/>